<dbReference type="EMBL" id="JAYMRR010000027">
    <property type="protein sequence ID" value="MFB8753574.1"/>
    <property type="molecule type" value="Genomic_DNA"/>
</dbReference>
<gene>
    <name evidence="2" type="ORF">Spa2297_03345</name>
    <name evidence="3" type="ORF">VSS30_32625</name>
</gene>
<accession>A0A191UTT3</accession>
<dbReference type="GeneID" id="91303902"/>
<sequence>MKKFMGSLFVISAVLIATPASASPGTESARPVSTGSYCSTSLSTGDSACYETEAALRKHVSASAELDLVYLYNWYNFQGGGGYRVLTGTQACSAETSPVEYYDGNLGDDVWYPNGLNLNDSITSVQTANKCDIKFFEGTNFTGASTSYIDKCSFLGGGGVGDCPAGNWNDRASSYYIS</sequence>
<evidence type="ECO:0000313" key="4">
    <source>
        <dbReference type="Proteomes" id="UP000078468"/>
    </source>
</evidence>
<reference evidence="3 5" key="2">
    <citation type="submission" date="2024-01" db="EMBL/GenBank/DDBJ databases">
        <title>Genome mining of biosynthetic gene clusters to explore secondary metabolites of Streptomyces sp.</title>
        <authorList>
            <person name="Baig A."/>
            <person name="Ajitkumar Shintre N."/>
            <person name="Kumar H."/>
            <person name="Anbarasu A."/>
            <person name="Ramaiah S."/>
        </authorList>
    </citation>
    <scope>NUCLEOTIDE SEQUENCE [LARGE SCALE GENOMIC DNA]</scope>
    <source>
        <strain evidence="3 5">A03</strain>
    </source>
</reference>
<reference evidence="2 4" key="1">
    <citation type="submission" date="2016-05" db="EMBL/GenBank/DDBJ databases">
        <title>Non-Contiguous Finished Genome Sequence of Streptomyces parvulus 2297 Integrated Site-Specifically with Actinophage R4.</title>
        <authorList>
            <person name="Nishizawa T."/>
            <person name="Miura T."/>
            <person name="Harada C."/>
            <person name="Guo Y."/>
            <person name="Narisawa K."/>
            <person name="Ohta H."/>
            <person name="Takahashi H."/>
            <person name="Shirai M."/>
        </authorList>
    </citation>
    <scope>NUCLEOTIDE SEQUENCE [LARGE SCALE GENOMIC DNA]</scope>
    <source>
        <strain evidence="2 4">2297</strain>
    </source>
</reference>
<dbReference type="InterPro" id="IPR011024">
    <property type="entry name" value="G_crystallin-like"/>
</dbReference>
<dbReference type="Proteomes" id="UP001585018">
    <property type="component" value="Unassembled WGS sequence"/>
</dbReference>
<feature type="signal peptide" evidence="1">
    <location>
        <begin position="1"/>
        <end position="22"/>
    </location>
</feature>
<proteinExistence type="predicted"/>
<dbReference type="RefSeq" id="WP_064726481.1">
    <property type="nucleotide sequence ID" value="NZ_BMRX01000003.1"/>
</dbReference>
<dbReference type="SUPFAM" id="SSF49695">
    <property type="entry name" value="gamma-Crystallin-like"/>
    <property type="match status" value="1"/>
</dbReference>
<protein>
    <submittedName>
        <fullName evidence="2">Uncharacterized protein</fullName>
    </submittedName>
</protein>
<keyword evidence="5" id="KW-1185">Reference proteome</keyword>
<organism evidence="2 4">
    <name type="scientific">Streptomyces parvulus</name>
    <dbReference type="NCBI Taxonomy" id="146923"/>
    <lineage>
        <taxon>Bacteria</taxon>
        <taxon>Bacillati</taxon>
        <taxon>Actinomycetota</taxon>
        <taxon>Actinomycetes</taxon>
        <taxon>Kitasatosporales</taxon>
        <taxon>Streptomycetaceae</taxon>
        <taxon>Streptomyces</taxon>
    </lineage>
</organism>
<dbReference type="KEGG" id="spav:Spa2297_03345"/>
<keyword evidence="1" id="KW-0732">Signal</keyword>
<name>A0A191UTT3_9ACTN</name>
<evidence type="ECO:0000313" key="5">
    <source>
        <dbReference type="Proteomes" id="UP001585018"/>
    </source>
</evidence>
<dbReference type="AlphaFoldDB" id="A0A191UTT3"/>
<evidence type="ECO:0000313" key="3">
    <source>
        <dbReference type="EMBL" id="MFB8753574.1"/>
    </source>
</evidence>
<dbReference type="EMBL" id="CP015866">
    <property type="protein sequence ID" value="ANJ06100.1"/>
    <property type="molecule type" value="Genomic_DNA"/>
</dbReference>
<evidence type="ECO:0000256" key="1">
    <source>
        <dbReference type="SAM" id="SignalP"/>
    </source>
</evidence>
<evidence type="ECO:0000313" key="2">
    <source>
        <dbReference type="EMBL" id="ANJ06100.1"/>
    </source>
</evidence>
<feature type="chain" id="PRO_5008248391" evidence="1">
    <location>
        <begin position="23"/>
        <end position="178"/>
    </location>
</feature>
<dbReference type="Proteomes" id="UP000078468">
    <property type="component" value="Chromosome"/>
</dbReference>
<dbReference type="Gene3D" id="2.60.20.10">
    <property type="entry name" value="Crystallins"/>
    <property type="match status" value="1"/>
</dbReference>